<sequence length="135" mass="14847">MNQSEVKPTSTAQTVMIWIGRVISVLVALAFGMSAMMKLKGGPEFAEGMEKLGLPESMILPLAILEITCVLLYLIPWTAVLGAILLTGYMGGAICTHWRVGDPFMIQVAIGVLIWLGLYLREKRLWGVLPIRNMT</sequence>
<keyword evidence="3 5" id="KW-1133">Transmembrane helix</keyword>
<gene>
    <name evidence="6" type="ORF">V144x_42970</name>
</gene>
<protein>
    <recommendedName>
        <fullName evidence="8">DoxX</fullName>
    </recommendedName>
</protein>
<accession>A0A517W0M2</accession>
<dbReference type="InterPro" id="IPR032808">
    <property type="entry name" value="DoxX"/>
</dbReference>
<organism evidence="6 7">
    <name type="scientific">Gimesia aquarii</name>
    <dbReference type="NCBI Taxonomy" id="2527964"/>
    <lineage>
        <taxon>Bacteria</taxon>
        <taxon>Pseudomonadati</taxon>
        <taxon>Planctomycetota</taxon>
        <taxon>Planctomycetia</taxon>
        <taxon>Planctomycetales</taxon>
        <taxon>Planctomycetaceae</taxon>
        <taxon>Gimesia</taxon>
    </lineage>
</organism>
<evidence type="ECO:0000313" key="7">
    <source>
        <dbReference type="Proteomes" id="UP000318704"/>
    </source>
</evidence>
<comment type="subcellular location">
    <subcellularLocation>
        <location evidence="1">Membrane</location>
        <topology evidence="1">Multi-pass membrane protein</topology>
    </subcellularLocation>
</comment>
<evidence type="ECO:0000313" key="6">
    <source>
        <dbReference type="EMBL" id="QDT98789.1"/>
    </source>
</evidence>
<evidence type="ECO:0000256" key="1">
    <source>
        <dbReference type="ARBA" id="ARBA00004141"/>
    </source>
</evidence>
<evidence type="ECO:0008006" key="8">
    <source>
        <dbReference type="Google" id="ProtNLM"/>
    </source>
</evidence>
<keyword evidence="2 5" id="KW-0812">Transmembrane</keyword>
<proteinExistence type="predicted"/>
<feature type="transmembrane region" description="Helical" evidence="5">
    <location>
        <begin position="58"/>
        <end position="84"/>
    </location>
</feature>
<evidence type="ECO:0000256" key="2">
    <source>
        <dbReference type="ARBA" id="ARBA00022692"/>
    </source>
</evidence>
<evidence type="ECO:0000256" key="4">
    <source>
        <dbReference type="ARBA" id="ARBA00023136"/>
    </source>
</evidence>
<evidence type="ECO:0000256" key="3">
    <source>
        <dbReference type="ARBA" id="ARBA00022989"/>
    </source>
</evidence>
<keyword evidence="4 5" id="KW-0472">Membrane</keyword>
<evidence type="ECO:0000256" key="5">
    <source>
        <dbReference type="SAM" id="Phobius"/>
    </source>
</evidence>
<feature type="transmembrane region" description="Helical" evidence="5">
    <location>
        <begin position="15"/>
        <end position="37"/>
    </location>
</feature>
<dbReference type="KEGG" id="gaw:V144x_42970"/>
<reference evidence="6 7" key="1">
    <citation type="submission" date="2019-03" db="EMBL/GenBank/DDBJ databases">
        <title>Deep-cultivation of Planctomycetes and their phenomic and genomic characterization uncovers novel biology.</title>
        <authorList>
            <person name="Wiegand S."/>
            <person name="Jogler M."/>
            <person name="Boedeker C."/>
            <person name="Pinto D."/>
            <person name="Vollmers J."/>
            <person name="Rivas-Marin E."/>
            <person name="Kohn T."/>
            <person name="Peeters S.H."/>
            <person name="Heuer A."/>
            <person name="Rast P."/>
            <person name="Oberbeckmann S."/>
            <person name="Bunk B."/>
            <person name="Jeske O."/>
            <person name="Meyerdierks A."/>
            <person name="Storesund J.E."/>
            <person name="Kallscheuer N."/>
            <person name="Luecker S."/>
            <person name="Lage O.M."/>
            <person name="Pohl T."/>
            <person name="Merkel B.J."/>
            <person name="Hornburger P."/>
            <person name="Mueller R.-W."/>
            <person name="Bruemmer F."/>
            <person name="Labrenz M."/>
            <person name="Spormann A.M."/>
            <person name="Op den Camp H."/>
            <person name="Overmann J."/>
            <person name="Amann R."/>
            <person name="Jetten M.S.M."/>
            <person name="Mascher T."/>
            <person name="Medema M.H."/>
            <person name="Devos D.P."/>
            <person name="Kaster A.-K."/>
            <person name="Ovreas L."/>
            <person name="Rohde M."/>
            <person name="Galperin M.Y."/>
            <person name="Jogler C."/>
        </authorList>
    </citation>
    <scope>NUCLEOTIDE SEQUENCE [LARGE SCALE GENOMIC DNA]</scope>
    <source>
        <strain evidence="6 7">V144</strain>
    </source>
</reference>
<dbReference type="RefSeq" id="WP_144987742.1">
    <property type="nucleotide sequence ID" value="NZ_CP037920.1"/>
</dbReference>
<dbReference type="GO" id="GO:0016020">
    <property type="term" value="C:membrane"/>
    <property type="evidence" value="ECO:0007669"/>
    <property type="project" value="UniProtKB-SubCell"/>
</dbReference>
<feature type="transmembrane region" description="Helical" evidence="5">
    <location>
        <begin position="104"/>
        <end position="120"/>
    </location>
</feature>
<dbReference type="AlphaFoldDB" id="A0A517W0M2"/>
<dbReference type="Proteomes" id="UP000318704">
    <property type="component" value="Chromosome"/>
</dbReference>
<name>A0A517W0M2_9PLAN</name>
<dbReference type="Pfam" id="PF13564">
    <property type="entry name" value="DoxX_2"/>
    <property type="match status" value="1"/>
</dbReference>
<dbReference type="EMBL" id="CP037920">
    <property type="protein sequence ID" value="QDT98789.1"/>
    <property type="molecule type" value="Genomic_DNA"/>
</dbReference>